<dbReference type="InterPro" id="IPR036058">
    <property type="entry name" value="Kazal_dom_sf"/>
</dbReference>
<dbReference type="SUPFAM" id="SSF100895">
    <property type="entry name" value="Kazal-type serine protease inhibitors"/>
    <property type="match status" value="1"/>
</dbReference>
<accession>A0A8S3UTU5</accession>
<gene>
    <name evidence="9" type="ORF">MEDL_56633</name>
</gene>
<evidence type="ECO:0000256" key="7">
    <source>
        <dbReference type="SAM" id="SignalP"/>
    </source>
</evidence>
<dbReference type="AlphaFoldDB" id="A0A8S3UTU5"/>
<keyword evidence="5" id="KW-1015">Disulfide bond</keyword>
<name>A0A8S3UTU5_MYTED</name>
<feature type="signal peptide" evidence="7">
    <location>
        <begin position="1"/>
        <end position="30"/>
    </location>
</feature>
<dbReference type="InterPro" id="IPR019577">
    <property type="entry name" value="SPARC/Testican_Ca-bd-dom"/>
</dbReference>
<sequence>MPVNQEKSAKVLLKMWRPFLLFLLVTFVAAQVHIKVAAPENFDDDDEETDSVPVQVVPLQRNERTNPCYLKRCGRGEECILDENINAKCVCIRECEDELDERFRVCSVRNETFASECHLDRAKCLCKNGDHECKHSSPKKLRLDYYGACKEMTSCEDWELKQFPGRMRDWTFVVMKEMARRNELGDYLELLRTANADDHHTDAVIWKFCNLDVRPQDRHVSRRELLMVIATIKPLEHCLVPFLNKCDDNSDHTITLDEWGTCLELDQGHLADKCEAIHNRAKRT</sequence>
<dbReference type="GO" id="GO:0050840">
    <property type="term" value="F:extracellular matrix binding"/>
    <property type="evidence" value="ECO:0007669"/>
    <property type="project" value="TreeGrafter"/>
</dbReference>
<dbReference type="InterPro" id="IPR011992">
    <property type="entry name" value="EF-hand-dom_pair"/>
</dbReference>
<keyword evidence="4" id="KW-0106">Calcium</keyword>
<comment type="caution">
    <text evidence="9">The sequence shown here is derived from an EMBL/GenBank/DDBJ whole genome shotgun (WGS) entry which is preliminary data.</text>
</comment>
<keyword evidence="2" id="KW-0964">Secreted</keyword>
<dbReference type="Gene3D" id="1.10.238.10">
    <property type="entry name" value="EF-hand"/>
    <property type="match status" value="1"/>
</dbReference>
<feature type="chain" id="PRO_5035902082" evidence="7">
    <location>
        <begin position="31"/>
        <end position="284"/>
    </location>
</feature>
<dbReference type="GO" id="GO:0005509">
    <property type="term" value="F:calcium ion binding"/>
    <property type="evidence" value="ECO:0007669"/>
    <property type="project" value="InterPro"/>
</dbReference>
<evidence type="ECO:0000256" key="5">
    <source>
        <dbReference type="ARBA" id="ARBA00023157"/>
    </source>
</evidence>
<evidence type="ECO:0000256" key="3">
    <source>
        <dbReference type="ARBA" id="ARBA00022729"/>
    </source>
</evidence>
<dbReference type="Gene3D" id="3.30.60.30">
    <property type="match status" value="1"/>
</dbReference>
<reference evidence="9" key="1">
    <citation type="submission" date="2021-03" db="EMBL/GenBank/DDBJ databases">
        <authorList>
            <person name="Bekaert M."/>
        </authorList>
    </citation>
    <scope>NUCLEOTIDE SEQUENCE</scope>
</reference>
<keyword evidence="10" id="KW-1185">Reference proteome</keyword>
<evidence type="ECO:0000256" key="1">
    <source>
        <dbReference type="ARBA" id="ARBA00004613"/>
    </source>
</evidence>
<dbReference type="SUPFAM" id="SSF47473">
    <property type="entry name" value="EF-hand"/>
    <property type="match status" value="1"/>
</dbReference>
<dbReference type="GO" id="GO:0005615">
    <property type="term" value="C:extracellular space"/>
    <property type="evidence" value="ECO:0007669"/>
    <property type="project" value="TreeGrafter"/>
</dbReference>
<dbReference type="PANTHER" id="PTHR13866">
    <property type="entry name" value="SPARC OSTEONECTIN"/>
    <property type="match status" value="1"/>
</dbReference>
<dbReference type="GO" id="GO:0005518">
    <property type="term" value="F:collagen binding"/>
    <property type="evidence" value="ECO:0007669"/>
    <property type="project" value="TreeGrafter"/>
</dbReference>
<evidence type="ECO:0000256" key="2">
    <source>
        <dbReference type="ARBA" id="ARBA00022525"/>
    </source>
</evidence>
<dbReference type="OrthoDB" id="9972865at2759"/>
<evidence type="ECO:0000256" key="6">
    <source>
        <dbReference type="ARBA" id="ARBA00023180"/>
    </source>
</evidence>
<feature type="domain" description="SPARC/Testican calcium-binding" evidence="8">
    <location>
        <begin position="152"/>
        <end position="262"/>
    </location>
</feature>
<dbReference type="Pfam" id="PF10591">
    <property type="entry name" value="SPARC_Ca_bdg"/>
    <property type="match status" value="1"/>
</dbReference>
<protein>
    <submittedName>
        <fullName evidence="9">SPARC</fullName>
    </submittedName>
</protein>
<evidence type="ECO:0000259" key="8">
    <source>
        <dbReference type="Pfam" id="PF10591"/>
    </source>
</evidence>
<dbReference type="EMBL" id="CAJPWZ010002740">
    <property type="protein sequence ID" value="CAG2244558.1"/>
    <property type="molecule type" value="Genomic_DNA"/>
</dbReference>
<evidence type="ECO:0000256" key="4">
    <source>
        <dbReference type="ARBA" id="ARBA00022837"/>
    </source>
</evidence>
<evidence type="ECO:0000313" key="9">
    <source>
        <dbReference type="EMBL" id="CAG2244558.1"/>
    </source>
</evidence>
<keyword evidence="3 7" id="KW-0732">Signal</keyword>
<dbReference type="InterPro" id="IPR018247">
    <property type="entry name" value="EF_Hand_1_Ca_BS"/>
</dbReference>
<dbReference type="Proteomes" id="UP000683360">
    <property type="component" value="Unassembled WGS sequence"/>
</dbReference>
<dbReference type="PROSITE" id="PS00018">
    <property type="entry name" value="EF_HAND_1"/>
    <property type="match status" value="1"/>
</dbReference>
<dbReference type="PANTHER" id="PTHR13866:SF14">
    <property type="entry name" value="BM-40"/>
    <property type="match status" value="1"/>
</dbReference>
<keyword evidence="6" id="KW-0325">Glycoprotein</keyword>
<evidence type="ECO:0000313" key="10">
    <source>
        <dbReference type="Proteomes" id="UP000683360"/>
    </source>
</evidence>
<organism evidence="9 10">
    <name type="scientific">Mytilus edulis</name>
    <name type="common">Blue mussel</name>
    <dbReference type="NCBI Taxonomy" id="6550"/>
    <lineage>
        <taxon>Eukaryota</taxon>
        <taxon>Metazoa</taxon>
        <taxon>Spiralia</taxon>
        <taxon>Lophotrochozoa</taxon>
        <taxon>Mollusca</taxon>
        <taxon>Bivalvia</taxon>
        <taxon>Autobranchia</taxon>
        <taxon>Pteriomorphia</taxon>
        <taxon>Mytilida</taxon>
        <taxon>Mytiloidea</taxon>
        <taxon>Mytilidae</taxon>
        <taxon>Mytilinae</taxon>
        <taxon>Mytilus</taxon>
    </lineage>
</organism>
<comment type="subcellular location">
    <subcellularLocation>
        <location evidence="1">Secreted</location>
    </subcellularLocation>
</comment>
<proteinExistence type="predicted"/>